<reference evidence="3 4" key="1">
    <citation type="journal article" date="2020" name="Harmful Algae">
        <title>Molecular and morphological characterization of a novel dihydroanatoxin-a producing Microcoleus species (cyanobacteria) from the Russian River, California, USA.</title>
        <authorList>
            <person name="Conklin K.Y."/>
            <person name="Stancheva R."/>
            <person name="Otten T.G."/>
            <person name="Fadness R."/>
            <person name="Boyer G.L."/>
            <person name="Read B."/>
            <person name="Zhang X."/>
            <person name="Sheath R.G."/>
        </authorList>
    </citation>
    <scope>NUCLEOTIDE SEQUENCE [LARGE SCALE GENOMIC DNA]</scope>
    <source>
        <strain evidence="3 4">PTRS2</strain>
    </source>
</reference>
<protein>
    <submittedName>
        <fullName evidence="3">Amino acid adenylation domain-containing protein</fullName>
    </submittedName>
</protein>
<evidence type="ECO:0000259" key="2">
    <source>
        <dbReference type="Pfam" id="PF13193"/>
    </source>
</evidence>
<dbReference type="RefSeq" id="WP_340522714.1">
    <property type="nucleotide sequence ID" value="NZ_JBBLXS010000455.1"/>
</dbReference>
<dbReference type="Pfam" id="PF13193">
    <property type="entry name" value="AMP-binding_C"/>
    <property type="match status" value="1"/>
</dbReference>
<name>A0ABU8YU75_9CYAN</name>
<evidence type="ECO:0000259" key="1">
    <source>
        <dbReference type="Pfam" id="PF00501"/>
    </source>
</evidence>
<sequence>MPYLLQHLLTSSARTHSDRVAVQQQEHTITYRQLDEKSNQLAHTLIDAGIERRDRVGIYLDKSIEAVIAIFGILKAGATYVPLDPYAPIKRITFIINNCQIKFLISTQQRIDALGTNSLEELQSLNSVILTDEDDRATQWLGKIVRWSEVLQASYSPPPEPNLTENDLAYILYTSGSTGTPKGVMISHRASLTFVNWAYDTFQVTAEDRVSNHAPFHFDLSIFDIFTTIKGGGTTILLSAALSVFPINLAKFIAQERISIWYSVPSILTSLVLYGRLEQHTFPALRTILFAGEVFPIKYLRQLMVHIPQASYYNLYGPTETNVCTYYQVSPLDIELTEALPLGKACANTEVFVLSTSNELVAKGEVGELCVRGPGLMTGYWDLPEKSAQVRVPFTLHRSLGSEMIYHTGDLVKEAPDGNYIFLGRRDHMIKSRGYRIELGEIESILYSHPGVEEAAVIPIPDPEIGNRIKAVVVPRSSNNLTGAMPSEVPDVSIQALKLFCADRLPKYMVPDLFEFRSSLPHTSTGKIDKVQLSQETQQ</sequence>
<keyword evidence="4" id="KW-1185">Reference proteome</keyword>
<accession>A0ABU8YU75</accession>
<dbReference type="InterPro" id="IPR010071">
    <property type="entry name" value="AA_adenyl_dom"/>
</dbReference>
<gene>
    <name evidence="3" type="ORF">WMG39_23930</name>
</gene>
<dbReference type="Pfam" id="PF00501">
    <property type="entry name" value="AMP-binding"/>
    <property type="match status" value="1"/>
</dbReference>
<dbReference type="SUPFAM" id="SSF56801">
    <property type="entry name" value="Acetyl-CoA synthetase-like"/>
    <property type="match status" value="1"/>
</dbReference>
<organism evidence="3 4">
    <name type="scientific">Microcoleus anatoxicus PTRS2</name>
    <dbReference type="NCBI Taxonomy" id="2705321"/>
    <lineage>
        <taxon>Bacteria</taxon>
        <taxon>Bacillati</taxon>
        <taxon>Cyanobacteriota</taxon>
        <taxon>Cyanophyceae</taxon>
        <taxon>Oscillatoriophycideae</taxon>
        <taxon>Oscillatoriales</taxon>
        <taxon>Microcoleaceae</taxon>
        <taxon>Microcoleus</taxon>
        <taxon>Microcoleus anatoxicus</taxon>
    </lineage>
</organism>
<dbReference type="NCBIfam" id="TIGR01733">
    <property type="entry name" value="AA-adenyl-dom"/>
    <property type="match status" value="1"/>
</dbReference>
<dbReference type="PRINTS" id="PR00154">
    <property type="entry name" value="AMPBINDING"/>
</dbReference>
<dbReference type="EMBL" id="JBBLXS010000455">
    <property type="protein sequence ID" value="MEK0187865.1"/>
    <property type="molecule type" value="Genomic_DNA"/>
</dbReference>
<proteinExistence type="predicted"/>
<evidence type="ECO:0000313" key="4">
    <source>
        <dbReference type="Proteomes" id="UP001384579"/>
    </source>
</evidence>
<dbReference type="PANTHER" id="PTHR45527:SF1">
    <property type="entry name" value="FATTY ACID SYNTHASE"/>
    <property type="match status" value="1"/>
</dbReference>
<dbReference type="InterPro" id="IPR020845">
    <property type="entry name" value="AMP-binding_CS"/>
</dbReference>
<dbReference type="InterPro" id="IPR045851">
    <property type="entry name" value="AMP-bd_C_sf"/>
</dbReference>
<comment type="caution">
    <text evidence="3">The sequence shown here is derived from an EMBL/GenBank/DDBJ whole genome shotgun (WGS) entry which is preliminary data.</text>
</comment>
<dbReference type="InterPro" id="IPR025110">
    <property type="entry name" value="AMP-bd_C"/>
</dbReference>
<dbReference type="Gene3D" id="3.40.50.12780">
    <property type="entry name" value="N-terminal domain of ligase-like"/>
    <property type="match status" value="1"/>
</dbReference>
<dbReference type="CDD" id="cd05930">
    <property type="entry name" value="A_NRPS"/>
    <property type="match status" value="1"/>
</dbReference>
<dbReference type="Gene3D" id="3.30.300.30">
    <property type="match status" value="1"/>
</dbReference>
<evidence type="ECO:0000313" key="3">
    <source>
        <dbReference type="EMBL" id="MEK0187865.1"/>
    </source>
</evidence>
<dbReference type="PROSITE" id="PS00455">
    <property type="entry name" value="AMP_BINDING"/>
    <property type="match status" value="1"/>
</dbReference>
<dbReference type="PANTHER" id="PTHR45527">
    <property type="entry name" value="NONRIBOSOMAL PEPTIDE SYNTHETASE"/>
    <property type="match status" value="1"/>
</dbReference>
<dbReference type="Proteomes" id="UP001384579">
    <property type="component" value="Unassembled WGS sequence"/>
</dbReference>
<dbReference type="InterPro" id="IPR000873">
    <property type="entry name" value="AMP-dep_synth/lig_dom"/>
</dbReference>
<feature type="domain" description="AMP-dependent synthetase/ligase" evidence="1">
    <location>
        <begin position="11"/>
        <end position="381"/>
    </location>
</feature>
<dbReference type="InterPro" id="IPR042099">
    <property type="entry name" value="ANL_N_sf"/>
</dbReference>
<dbReference type="InterPro" id="IPR020459">
    <property type="entry name" value="AMP-binding"/>
</dbReference>
<feature type="domain" description="AMP-binding enzyme C-terminal" evidence="2">
    <location>
        <begin position="441"/>
        <end position="527"/>
    </location>
</feature>